<name>A0A151AAN5_9EURY</name>
<evidence type="ECO:0000313" key="1">
    <source>
        <dbReference type="EMBL" id="KYH24679.1"/>
    </source>
</evidence>
<evidence type="ECO:0000313" key="2">
    <source>
        <dbReference type="Proteomes" id="UP000075321"/>
    </source>
</evidence>
<protein>
    <submittedName>
        <fullName evidence="1">Uncharacterized protein</fullName>
    </submittedName>
</protein>
<dbReference type="AlphaFoldDB" id="A0A151AAN5"/>
<comment type="caution">
    <text evidence="1">The sequence shown here is derived from an EMBL/GenBank/DDBJ whole genome shotgun (WGS) entry which is preliminary data.</text>
</comment>
<keyword evidence="2" id="KW-1185">Reference proteome</keyword>
<accession>A0A151AAN5</accession>
<dbReference type="EMBL" id="LTAZ01000012">
    <property type="protein sequence ID" value="KYH24679.1"/>
    <property type="molecule type" value="Genomic_DNA"/>
</dbReference>
<dbReference type="PATRIC" id="fig|1008153.3.peg.3169"/>
<dbReference type="Proteomes" id="UP000075321">
    <property type="component" value="Unassembled WGS sequence"/>
</dbReference>
<reference evidence="1 2" key="1">
    <citation type="submission" date="2016-02" db="EMBL/GenBank/DDBJ databases">
        <title>Genome sequence of Halalkalicoccus paucihalophilus DSM 24557.</title>
        <authorList>
            <person name="Poehlein A."/>
            <person name="Daniel R."/>
        </authorList>
    </citation>
    <scope>NUCLEOTIDE SEQUENCE [LARGE SCALE GENOMIC DNA]</scope>
    <source>
        <strain evidence="1 2">DSM 24557</strain>
    </source>
</reference>
<gene>
    <name evidence="1" type="ORF">HAPAU_30550</name>
</gene>
<sequence>MSRTSNRGYGDVVRDFLAVAGLFENPQPAHLYTYLDYEDEVAVQDVIDNLELAQGTAYTYVP</sequence>
<organism evidence="1 2">
    <name type="scientific">Halalkalicoccus paucihalophilus</name>
    <dbReference type="NCBI Taxonomy" id="1008153"/>
    <lineage>
        <taxon>Archaea</taxon>
        <taxon>Methanobacteriati</taxon>
        <taxon>Methanobacteriota</taxon>
        <taxon>Stenosarchaea group</taxon>
        <taxon>Halobacteria</taxon>
        <taxon>Halobacteriales</taxon>
        <taxon>Halococcaceae</taxon>
        <taxon>Halalkalicoccus</taxon>
    </lineage>
</organism>
<proteinExistence type="predicted"/>